<dbReference type="InterPro" id="IPR006860">
    <property type="entry name" value="FecR"/>
</dbReference>
<feature type="domain" description="FecR protein" evidence="2">
    <location>
        <begin position="180"/>
        <end position="275"/>
    </location>
</feature>
<keyword evidence="1" id="KW-1133">Transmembrane helix</keyword>
<keyword evidence="5" id="KW-1185">Reference proteome</keyword>
<reference evidence="4 5" key="1">
    <citation type="journal article" date="2018" name="J. Microbiol.">
        <title>Aestuariibaculum marinum sp. nov., a marine bacterium isolated from seawater in South Korea.</title>
        <authorList>
            <person name="Choi J."/>
            <person name="Lee D."/>
            <person name="Jang J.H."/>
            <person name="Cha S."/>
            <person name="Seo T."/>
        </authorList>
    </citation>
    <scope>NUCLEOTIDE SEQUENCE [LARGE SCALE GENOMIC DNA]</scope>
    <source>
        <strain evidence="4 5">IP7</strain>
    </source>
</reference>
<protein>
    <submittedName>
        <fullName evidence="4">FecR domain-containing protein</fullName>
    </submittedName>
</protein>
<dbReference type="Proteomes" id="UP000621516">
    <property type="component" value="Unassembled WGS sequence"/>
</dbReference>
<dbReference type="AlphaFoldDB" id="A0A8J6Q7K5"/>
<dbReference type="GO" id="GO:0016989">
    <property type="term" value="F:sigma factor antagonist activity"/>
    <property type="evidence" value="ECO:0007669"/>
    <property type="project" value="TreeGrafter"/>
</dbReference>
<feature type="domain" description="Protein FecR C-terminal" evidence="3">
    <location>
        <begin position="318"/>
        <end position="385"/>
    </location>
</feature>
<accession>A0A8J6Q7K5</accession>
<organism evidence="4 5">
    <name type="scientific">Aestuariibaculum marinum</name>
    <dbReference type="NCBI Taxonomy" id="2683592"/>
    <lineage>
        <taxon>Bacteria</taxon>
        <taxon>Pseudomonadati</taxon>
        <taxon>Bacteroidota</taxon>
        <taxon>Flavobacteriia</taxon>
        <taxon>Flavobacteriales</taxon>
        <taxon>Flavobacteriaceae</taxon>
    </lineage>
</organism>
<dbReference type="InterPro" id="IPR032508">
    <property type="entry name" value="FecR_C"/>
</dbReference>
<dbReference type="Pfam" id="PF16344">
    <property type="entry name" value="FecR_C"/>
    <property type="match status" value="1"/>
</dbReference>
<sequence>MNNTEMNNKFFRRLIERYLEGETTADELKLLVNYYESFQKENEWVEALGPEHVIKERMLVNILEAIKDDEEIKQPKVISIFRSAYVKYAVAASILAFVAIYTFINNGTGSIVQEDAIVNTSIEVGTNKAVLTREDGSNITLEKGEQLAFDNLESNGEELVYTNKEPASKAIAYNYLTIPRGGQFFVKLSDGTQVWLNSESKLKYPVAFVDGEKRMVELLYGEAYFDVSPSTAHKGSKFMVTNNNHEIEVLGTEFNVKAYSNESNITTTLVEGKVNVKYQDEDHILLPNQQSVLDRSNNIITFNEVDVFHEISWKEGIFSFNNKTLKDIMMVLSRWYDFNVEFKNKAVENELFVGTLGKDEKIENILKNLKDLGIINKYEFHEKNISVE</sequence>
<keyword evidence="1" id="KW-0812">Transmembrane</keyword>
<dbReference type="InterPro" id="IPR012373">
    <property type="entry name" value="Ferrdict_sens_TM"/>
</dbReference>
<dbReference type="PANTHER" id="PTHR30273">
    <property type="entry name" value="PERIPLASMIC SIGNAL SENSOR AND SIGMA FACTOR ACTIVATOR FECR-RELATED"/>
    <property type="match status" value="1"/>
</dbReference>
<dbReference type="Gene3D" id="2.60.120.1440">
    <property type="match status" value="1"/>
</dbReference>
<feature type="transmembrane region" description="Helical" evidence="1">
    <location>
        <begin position="85"/>
        <end position="104"/>
    </location>
</feature>
<dbReference type="Pfam" id="PF04773">
    <property type="entry name" value="FecR"/>
    <property type="match status" value="1"/>
</dbReference>
<dbReference type="PANTHER" id="PTHR30273:SF2">
    <property type="entry name" value="PROTEIN FECR"/>
    <property type="match status" value="1"/>
</dbReference>
<name>A0A8J6Q7K5_9FLAO</name>
<evidence type="ECO:0000256" key="1">
    <source>
        <dbReference type="SAM" id="Phobius"/>
    </source>
</evidence>
<dbReference type="EMBL" id="JACVXD010000008">
    <property type="protein sequence ID" value="MBD0824943.1"/>
    <property type="molecule type" value="Genomic_DNA"/>
</dbReference>
<keyword evidence="1" id="KW-0472">Membrane</keyword>
<evidence type="ECO:0000259" key="2">
    <source>
        <dbReference type="Pfam" id="PF04773"/>
    </source>
</evidence>
<evidence type="ECO:0000259" key="3">
    <source>
        <dbReference type="Pfam" id="PF16344"/>
    </source>
</evidence>
<proteinExistence type="predicted"/>
<evidence type="ECO:0000313" key="5">
    <source>
        <dbReference type="Proteomes" id="UP000621516"/>
    </source>
</evidence>
<dbReference type="Gene3D" id="3.55.50.30">
    <property type="match status" value="1"/>
</dbReference>
<dbReference type="RefSeq" id="WP_188224237.1">
    <property type="nucleotide sequence ID" value="NZ_JACVXD010000008.1"/>
</dbReference>
<gene>
    <name evidence="4" type="ORF">ICJ85_13035</name>
</gene>
<evidence type="ECO:0000313" key="4">
    <source>
        <dbReference type="EMBL" id="MBD0824943.1"/>
    </source>
</evidence>
<comment type="caution">
    <text evidence="4">The sequence shown here is derived from an EMBL/GenBank/DDBJ whole genome shotgun (WGS) entry which is preliminary data.</text>
</comment>